<dbReference type="FunFam" id="1.10.630.10:FF:000040">
    <property type="entry name" value="Bifunctional cytochrome P450/NADPH--P450 reductase"/>
    <property type="match status" value="1"/>
</dbReference>
<evidence type="ECO:0000256" key="9">
    <source>
        <dbReference type="ARBA" id="ARBA00022857"/>
    </source>
</evidence>
<keyword evidence="12 16" id="KW-0408">Iron</keyword>
<keyword evidence="3 16" id="KW-0813">Transport</keyword>
<dbReference type="InterPro" id="IPR017938">
    <property type="entry name" value="Riboflavin_synthase-like_b-brl"/>
</dbReference>
<name>A0AAN6UBJ0_9PEZI</name>
<dbReference type="PROSITE" id="PS50902">
    <property type="entry name" value="FLAVODOXIN_LIKE"/>
    <property type="match status" value="1"/>
</dbReference>
<protein>
    <recommendedName>
        <fullName evidence="16">Bifunctional cytochrome P450/NADPH--P450 reductase</fullName>
    </recommendedName>
    <domain>
        <recommendedName>
            <fullName evidence="16">Cytochrome P450</fullName>
            <ecNumber evidence="16">1.14.14.1</ecNumber>
        </recommendedName>
    </domain>
    <domain>
        <recommendedName>
            <fullName evidence="16">NADPH--cytochrome P450 reductase</fullName>
            <ecNumber evidence="16">1.6.2.4</ecNumber>
        </recommendedName>
    </domain>
</protein>
<dbReference type="SUPFAM" id="SSF63380">
    <property type="entry name" value="Riboflavin synthase domain-like"/>
    <property type="match status" value="1"/>
</dbReference>
<reference evidence="21" key="1">
    <citation type="journal article" date="2023" name="Mol. Phylogenet. Evol.">
        <title>Genome-scale phylogeny and comparative genomics of the fungal order Sordariales.</title>
        <authorList>
            <person name="Hensen N."/>
            <person name="Bonometti L."/>
            <person name="Westerberg I."/>
            <person name="Brannstrom I.O."/>
            <person name="Guillou S."/>
            <person name="Cros-Aarteil S."/>
            <person name="Calhoun S."/>
            <person name="Haridas S."/>
            <person name="Kuo A."/>
            <person name="Mondo S."/>
            <person name="Pangilinan J."/>
            <person name="Riley R."/>
            <person name="LaButti K."/>
            <person name="Andreopoulos B."/>
            <person name="Lipzen A."/>
            <person name="Chen C."/>
            <person name="Yan M."/>
            <person name="Daum C."/>
            <person name="Ng V."/>
            <person name="Clum A."/>
            <person name="Steindorff A."/>
            <person name="Ohm R.A."/>
            <person name="Martin F."/>
            <person name="Silar P."/>
            <person name="Natvig D.O."/>
            <person name="Lalanne C."/>
            <person name="Gautier V."/>
            <person name="Ament-Velasquez S.L."/>
            <person name="Kruys A."/>
            <person name="Hutchinson M.I."/>
            <person name="Powell A.J."/>
            <person name="Barry K."/>
            <person name="Miller A.N."/>
            <person name="Grigoriev I.V."/>
            <person name="Debuchy R."/>
            <person name="Gladieux P."/>
            <person name="Hiltunen Thoren M."/>
            <person name="Johannesson H."/>
        </authorList>
    </citation>
    <scope>NUCLEOTIDE SEQUENCE</scope>
    <source>
        <strain evidence="21">CBS 123565</strain>
    </source>
</reference>
<dbReference type="Pfam" id="PF00258">
    <property type="entry name" value="Flavodoxin_1"/>
    <property type="match status" value="1"/>
</dbReference>
<dbReference type="SUPFAM" id="SSF52343">
    <property type="entry name" value="Ferredoxin reductase-like, C-terminal NADP-linked domain"/>
    <property type="match status" value="1"/>
</dbReference>
<dbReference type="Pfam" id="PF00667">
    <property type="entry name" value="FAD_binding_1"/>
    <property type="match status" value="1"/>
</dbReference>
<dbReference type="Gene3D" id="3.40.50.360">
    <property type="match status" value="1"/>
</dbReference>
<evidence type="ECO:0000256" key="15">
    <source>
        <dbReference type="ARBA" id="ARBA00049342"/>
    </source>
</evidence>
<evidence type="ECO:0000256" key="13">
    <source>
        <dbReference type="ARBA" id="ARBA00023033"/>
    </source>
</evidence>
<evidence type="ECO:0000313" key="22">
    <source>
        <dbReference type="Proteomes" id="UP001304895"/>
    </source>
</evidence>
<dbReference type="Pfam" id="PF00067">
    <property type="entry name" value="p450"/>
    <property type="match status" value="1"/>
</dbReference>
<dbReference type="Gene3D" id="1.10.630.10">
    <property type="entry name" value="Cytochrome P450"/>
    <property type="match status" value="1"/>
</dbReference>
<comment type="caution">
    <text evidence="21">The sequence shown here is derived from an EMBL/GenBank/DDBJ whole genome shotgun (WGS) entry which is preliminary data.</text>
</comment>
<dbReference type="InterPro" id="IPR001433">
    <property type="entry name" value="OxRdtase_FAD/NAD-bd"/>
</dbReference>
<dbReference type="PRINTS" id="PR00385">
    <property type="entry name" value="P450"/>
</dbReference>
<dbReference type="PRINTS" id="PR00463">
    <property type="entry name" value="EP450I"/>
</dbReference>
<comment type="catalytic activity">
    <reaction evidence="15 16">
        <text>2 oxidized [cytochrome P450] + NADPH = 2 reduced [cytochrome P450] + NADP(+) + H(+)</text>
        <dbReference type="Rhea" id="RHEA:24040"/>
        <dbReference type="Rhea" id="RHEA-COMP:14627"/>
        <dbReference type="Rhea" id="RHEA-COMP:14628"/>
        <dbReference type="ChEBI" id="CHEBI:15378"/>
        <dbReference type="ChEBI" id="CHEBI:55376"/>
        <dbReference type="ChEBI" id="CHEBI:57783"/>
        <dbReference type="ChEBI" id="CHEBI:58349"/>
        <dbReference type="ChEBI" id="CHEBI:60344"/>
        <dbReference type="EC" id="1.6.2.4"/>
    </reaction>
</comment>
<comment type="catalytic activity">
    <reaction evidence="14 16">
        <text>an organic molecule + reduced [NADPH--hemoprotein reductase] + O2 = an alcohol + oxidized [NADPH--hemoprotein reductase] + H2O + H(+)</text>
        <dbReference type="Rhea" id="RHEA:17149"/>
        <dbReference type="Rhea" id="RHEA-COMP:11964"/>
        <dbReference type="Rhea" id="RHEA-COMP:11965"/>
        <dbReference type="ChEBI" id="CHEBI:15377"/>
        <dbReference type="ChEBI" id="CHEBI:15378"/>
        <dbReference type="ChEBI" id="CHEBI:15379"/>
        <dbReference type="ChEBI" id="CHEBI:30879"/>
        <dbReference type="ChEBI" id="CHEBI:57618"/>
        <dbReference type="ChEBI" id="CHEBI:58210"/>
        <dbReference type="ChEBI" id="CHEBI:142491"/>
        <dbReference type="EC" id="1.14.14.1"/>
    </reaction>
</comment>
<gene>
    <name evidence="21" type="ORF">BT67DRAFT_249878</name>
</gene>
<dbReference type="GO" id="GO:0050660">
    <property type="term" value="F:flavin adenine dinucleotide binding"/>
    <property type="evidence" value="ECO:0007669"/>
    <property type="project" value="TreeGrafter"/>
</dbReference>
<dbReference type="CDD" id="cd11068">
    <property type="entry name" value="CYP120A1"/>
    <property type="match status" value="1"/>
</dbReference>
<dbReference type="CDD" id="cd06206">
    <property type="entry name" value="bifunctional_CYPOR"/>
    <property type="match status" value="1"/>
</dbReference>
<keyword evidence="6 16" id="KW-0288">FMN</keyword>
<dbReference type="InterPro" id="IPR023206">
    <property type="entry name" value="Bifunctional_P450_P450_red"/>
</dbReference>
<dbReference type="AlphaFoldDB" id="A0AAN6UBJ0"/>
<evidence type="ECO:0000259" key="20">
    <source>
        <dbReference type="PROSITE" id="PS51384"/>
    </source>
</evidence>
<evidence type="ECO:0000313" key="21">
    <source>
        <dbReference type="EMBL" id="KAK4129948.1"/>
    </source>
</evidence>
<dbReference type="InterPro" id="IPR036396">
    <property type="entry name" value="Cyt_P450_sf"/>
</dbReference>
<keyword evidence="7 16" id="KW-0479">Metal-binding</keyword>
<feature type="domain" description="Flavodoxin-like" evidence="19">
    <location>
        <begin position="505"/>
        <end position="646"/>
    </location>
</feature>
<dbReference type="PIRSF" id="PIRSF000209">
    <property type="entry name" value="Bifunctional_P450_P450R"/>
    <property type="match status" value="1"/>
</dbReference>
<keyword evidence="4 16" id="KW-0349">Heme</keyword>
<dbReference type="GO" id="GO:0070330">
    <property type="term" value="F:aromatase activity"/>
    <property type="evidence" value="ECO:0007669"/>
    <property type="project" value="UniProtKB-UniRule"/>
</dbReference>
<dbReference type="PROSITE" id="PS51384">
    <property type="entry name" value="FAD_FR"/>
    <property type="match status" value="1"/>
</dbReference>
<dbReference type="PROSITE" id="PS00086">
    <property type="entry name" value="CYTOCHROME_P450"/>
    <property type="match status" value="1"/>
</dbReference>
<dbReference type="GO" id="GO:0005506">
    <property type="term" value="F:iron ion binding"/>
    <property type="evidence" value="ECO:0007669"/>
    <property type="project" value="UniProtKB-UniRule"/>
</dbReference>
<feature type="domain" description="FAD-binding FR-type" evidence="20">
    <location>
        <begin position="685"/>
        <end position="916"/>
    </location>
</feature>
<dbReference type="InterPro" id="IPR002401">
    <property type="entry name" value="Cyt_P450_E_grp-I"/>
</dbReference>
<dbReference type="InterPro" id="IPR039261">
    <property type="entry name" value="FNR_nucleotide-bd"/>
</dbReference>
<keyword evidence="11 16" id="KW-0560">Oxidoreductase</keyword>
<dbReference type="InterPro" id="IPR003097">
    <property type="entry name" value="CysJ-like_FAD-binding"/>
</dbReference>
<keyword evidence="22" id="KW-1185">Reference proteome</keyword>
<evidence type="ECO:0000256" key="2">
    <source>
        <dbReference type="ARBA" id="ARBA00010018"/>
    </source>
</evidence>
<evidence type="ECO:0000256" key="1">
    <source>
        <dbReference type="ARBA" id="ARBA00001971"/>
    </source>
</evidence>
<dbReference type="InterPro" id="IPR017972">
    <property type="entry name" value="Cyt_P450_CS"/>
</dbReference>
<dbReference type="EC" id="1.14.14.1" evidence="16"/>
<evidence type="ECO:0000256" key="17">
    <source>
        <dbReference type="PIRSR" id="PIRSR000209-1"/>
    </source>
</evidence>
<keyword evidence="8 16" id="KW-0274">FAD</keyword>
<dbReference type="PANTHER" id="PTHR19384:SF127">
    <property type="entry name" value="BIFUNCTIONAL CYTOCHROME P450_NADPH--P450 REDUCTASE"/>
    <property type="match status" value="1"/>
</dbReference>
<evidence type="ECO:0000256" key="16">
    <source>
        <dbReference type="PIRNR" id="PIRNR000209"/>
    </source>
</evidence>
<dbReference type="GO" id="GO:0010181">
    <property type="term" value="F:FMN binding"/>
    <property type="evidence" value="ECO:0007669"/>
    <property type="project" value="UniProtKB-UniRule"/>
</dbReference>
<dbReference type="Gene3D" id="2.40.30.10">
    <property type="entry name" value="Translation factors"/>
    <property type="match status" value="1"/>
</dbReference>
<proteinExistence type="inferred from homology"/>
<dbReference type="InterPro" id="IPR029039">
    <property type="entry name" value="Flavoprotein-like_sf"/>
</dbReference>
<evidence type="ECO:0000256" key="10">
    <source>
        <dbReference type="ARBA" id="ARBA00022982"/>
    </source>
</evidence>
<dbReference type="FunFam" id="2.40.30.10:FF:000198">
    <property type="entry name" value="Bifunctional cytochrome P450/NADPH--P450 reductase"/>
    <property type="match status" value="1"/>
</dbReference>
<dbReference type="Pfam" id="PF00175">
    <property type="entry name" value="NAD_binding_1"/>
    <property type="match status" value="1"/>
</dbReference>
<dbReference type="SUPFAM" id="SSF48264">
    <property type="entry name" value="Cytochrome P450"/>
    <property type="match status" value="1"/>
</dbReference>
<keyword evidence="5 16" id="KW-0285">Flavoprotein</keyword>
<dbReference type="GO" id="GO:0005829">
    <property type="term" value="C:cytosol"/>
    <property type="evidence" value="ECO:0007669"/>
    <property type="project" value="TreeGrafter"/>
</dbReference>
<comment type="cofactor">
    <cofactor evidence="1 16 17">
        <name>heme</name>
        <dbReference type="ChEBI" id="CHEBI:30413"/>
    </cofactor>
</comment>
<dbReference type="InterPro" id="IPR001128">
    <property type="entry name" value="Cyt_P450"/>
</dbReference>
<dbReference type="InterPro" id="IPR023173">
    <property type="entry name" value="NADPH_Cyt_P450_Rdtase_alpha"/>
</dbReference>
<keyword evidence="13 16" id="KW-0503">Monooxygenase</keyword>
<feature type="region of interest" description="Disordered" evidence="18">
    <location>
        <begin position="471"/>
        <end position="498"/>
    </location>
</feature>
<dbReference type="Proteomes" id="UP001304895">
    <property type="component" value="Unassembled WGS sequence"/>
</dbReference>
<evidence type="ECO:0000256" key="5">
    <source>
        <dbReference type="ARBA" id="ARBA00022630"/>
    </source>
</evidence>
<dbReference type="InterPro" id="IPR008254">
    <property type="entry name" value="Flavodoxin/NO_synth"/>
</dbReference>
<organism evidence="21 22">
    <name type="scientific">Trichocladium antarcticum</name>
    <dbReference type="NCBI Taxonomy" id="1450529"/>
    <lineage>
        <taxon>Eukaryota</taxon>
        <taxon>Fungi</taxon>
        <taxon>Dikarya</taxon>
        <taxon>Ascomycota</taxon>
        <taxon>Pezizomycotina</taxon>
        <taxon>Sordariomycetes</taxon>
        <taxon>Sordariomycetidae</taxon>
        <taxon>Sordariales</taxon>
        <taxon>Chaetomiaceae</taxon>
        <taxon>Trichocladium</taxon>
    </lineage>
</organism>
<comment type="cofactor">
    <cofactor evidence="16">
        <name>FAD</name>
        <dbReference type="ChEBI" id="CHEBI:57692"/>
    </cofactor>
    <cofactor evidence="16">
        <name>FMN</name>
        <dbReference type="ChEBI" id="CHEBI:58210"/>
    </cofactor>
</comment>
<evidence type="ECO:0000256" key="14">
    <source>
        <dbReference type="ARBA" id="ARBA00047827"/>
    </source>
</evidence>
<evidence type="ECO:0000259" key="19">
    <source>
        <dbReference type="PROSITE" id="PS50902"/>
    </source>
</evidence>
<evidence type="ECO:0000256" key="11">
    <source>
        <dbReference type="ARBA" id="ARBA00023002"/>
    </source>
</evidence>
<evidence type="ECO:0000256" key="8">
    <source>
        <dbReference type="ARBA" id="ARBA00022827"/>
    </source>
</evidence>
<evidence type="ECO:0000256" key="3">
    <source>
        <dbReference type="ARBA" id="ARBA00022448"/>
    </source>
</evidence>
<dbReference type="GO" id="GO:0020037">
    <property type="term" value="F:heme binding"/>
    <property type="evidence" value="ECO:0007669"/>
    <property type="project" value="UniProtKB-UniRule"/>
</dbReference>
<evidence type="ECO:0000256" key="7">
    <source>
        <dbReference type="ARBA" id="ARBA00022723"/>
    </source>
</evidence>
<evidence type="ECO:0000256" key="6">
    <source>
        <dbReference type="ARBA" id="ARBA00022643"/>
    </source>
</evidence>
<dbReference type="InterPro" id="IPR017927">
    <property type="entry name" value="FAD-bd_FR_type"/>
</dbReference>
<dbReference type="EC" id="1.6.2.4" evidence="16"/>
<feature type="compositionally biased region" description="Low complexity" evidence="18">
    <location>
        <begin position="482"/>
        <end position="492"/>
    </location>
</feature>
<sequence length="1076" mass="118218">MMGATVPIPQPAGLPILGNILDIDSEFPLGSLQSFADQHGEIYSLTLPGRTILVVSSQALVHELCDEKKFRKPIATALQEIRNGVNDGLFTAREDEANWGIAHRVLMPAFGPASIQSMFEEMHEIASQLALKWARHGSSAPIMVTDDFTRLTLDTLALCTMDFRFNSYYHDELHPFIQAMGDFLVESGTRSRRPALLASILYRQANQKYEADIQVLRETAQGVLDVRKKHPATRKDLVSAMLEGVDPKTGQKLSDSSIIDNLITFLIAGHETTSGLLSFAFYQLIKHPDAYQKAQGEVDNVVGKGRITAEHIKKLPYISAVLRETLRLCPTIPLFGRQAKEDQIIGGKYFVPKDQVLFLLLAKSHMDPNVFGETANEFVPERMLDENFERLVQQYPDCWKPFGTGMRSCIGRPFAWQEAILVMAMLLQNFDYTLHDPSYKLQYKQTLTTKPKDFYMRAKLRDGLTATELEHRLAGSPPPANSRPAAASRASPTAKGPNQQEAIPISIFYGSNTGTCESLAQILATSAGSHGFAATIVEPLDAATGALPTDRPVVIITASYEGQPPDNAASFCDWLQRLEGEELANVPYAVFGCGHHDWNQTFHRIPTLVDQNMDARGGSRICGIGLTDVANGDMFTDFEQWEDDVFWPAMGARYGTGGAGREDVSGSDDVLSVRISTPRSSTLRQDVQAAKVVDARLLTAPGAAPKKHMEIQLPGATTYKVGDYLTVLPVNPKESITRAMRHFQLCWDSHVTIAADRWTSLPTNTPVPVYDVLGSYVELAQPATKRGILKLAETAKDEGTKQQLQALAGASYSREISNKRVSILDLLEQFPAVSLPFGAFLSLLPPMRPRSYSISSSPLTNPHRATLTYSLVQQPAWANPAHTHAGVATSYLAALQAGDRLHVAVRPTSASSFRLPDQAATATTPLVCVAAGAGLAPFRGFVEERAALLASGASALAPALLFFGCRGPALDDLYRDELDKWEQLGAVDVRRAFSRVAADEAQGSRYVQGRLWRDRRDVKESWEQGARIYVCGSRLVGEEVKQVLGRIVLGEGASEEDIAKWFDGIRNERYAVDVFD</sequence>
<dbReference type="SUPFAM" id="SSF52218">
    <property type="entry name" value="Flavoproteins"/>
    <property type="match status" value="1"/>
</dbReference>
<reference evidence="21" key="2">
    <citation type="submission" date="2023-05" db="EMBL/GenBank/DDBJ databases">
        <authorList>
            <consortium name="Lawrence Berkeley National Laboratory"/>
            <person name="Steindorff A."/>
            <person name="Hensen N."/>
            <person name="Bonometti L."/>
            <person name="Westerberg I."/>
            <person name="Brannstrom I.O."/>
            <person name="Guillou S."/>
            <person name="Cros-Aarteil S."/>
            <person name="Calhoun S."/>
            <person name="Haridas S."/>
            <person name="Kuo A."/>
            <person name="Mondo S."/>
            <person name="Pangilinan J."/>
            <person name="Riley R."/>
            <person name="Labutti K."/>
            <person name="Andreopoulos B."/>
            <person name="Lipzen A."/>
            <person name="Chen C."/>
            <person name="Yanf M."/>
            <person name="Daum C."/>
            <person name="Ng V."/>
            <person name="Clum A."/>
            <person name="Ohm R."/>
            <person name="Martin F."/>
            <person name="Silar P."/>
            <person name="Natvig D."/>
            <person name="Lalanne C."/>
            <person name="Gautier V."/>
            <person name="Ament-Velasquez S.L."/>
            <person name="Kruys A."/>
            <person name="Hutchinson M.I."/>
            <person name="Powell A.J."/>
            <person name="Barry K."/>
            <person name="Miller A.N."/>
            <person name="Grigoriev I.V."/>
            <person name="Debuchy R."/>
            <person name="Gladieux P."/>
            <person name="Thoren M.H."/>
            <person name="Johannesson H."/>
        </authorList>
    </citation>
    <scope>NUCLEOTIDE SEQUENCE</scope>
    <source>
        <strain evidence="21">CBS 123565</strain>
    </source>
</reference>
<evidence type="ECO:0000256" key="4">
    <source>
        <dbReference type="ARBA" id="ARBA00022617"/>
    </source>
</evidence>
<evidence type="ECO:0000256" key="18">
    <source>
        <dbReference type="SAM" id="MobiDB-lite"/>
    </source>
</evidence>
<accession>A0AAN6UBJ0</accession>
<comment type="similarity">
    <text evidence="2 16">In the N-terminal section; belongs to the cytochrome P450 family.</text>
</comment>
<evidence type="ECO:0000256" key="12">
    <source>
        <dbReference type="ARBA" id="ARBA00023004"/>
    </source>
</evidence>
<keyword evidence="9 16" id="KW-0521">NADP</keyword>
<dbReference type="PANTHER" id="PTHR19384">
    <property type="entry name" value="NITRIC OXIDE SYNTHASE-RELATED"/>
    <property type="match status" value="1"/>
</dbReference>
<dbReference type="Gene3D" id="3.40.50.80">
    <property type="entry name" value="Nucleotide-binding domain of ferredoxin-NADP reductase (FNR) module"/>
    <property type="match status" value="1"/>
</dbReference>
<dbReference type="Gene3D" id="1.20.990.10">
    <property type="entry name" value="NADPH-cytochrome p450 Reductase, Chain A, domain 3"/>
    <property type="match status" value="1"/>
</dbReference>
<feature type="binding site" description="axial binding residue" evidence="17">
    <location>
        <position position="409"/>
    </location>
    <ligand>
        <name>heme</name>
        <dbReference type="ChEBI" id="CHEBI:30413"/>
    </ligand>
    <ligandPart>
        <name>Fe</name>
        <dbReference type="ChEBI" id="CHEBI:18248"/>
    </ligandPart>
</feature>
<dbReference type="EMBL" id="MU853446">
    <property type="protein sequence ID" value="KAK4129948.1"/>
    <property type="molecule type" value="Genomic_DNA"/>
</dbReference>
<keyword evidence="10 16" id="KW-0249">Electron transport</keyword>
<dbReference type="GO" id="GO:0003958">
    <property type="term" value="F:NADPH-hemoprotein reductase activity"/>
    <property type="evidence" value="ECO:0007669"/>
    <property type="project" value="UniProtKB-UniRule"/>
</dbReference>